<proteinExistence type="predicted"/>
<dbReference type="SUPFAM" id="SSF55874">
    <property type="entry name" value="ATPase domain of HSP90 chaperone/DNA topoisomerase II/histidine kinase"/>
    <property type="match status" value="1"/>
</dbReference>
<evidence type="ECO:0000259" key="11">
    <source>
        <dbReference type="Pfam" id="PF02518"/>
    </source>
</evidence>
<evidence type="ECO:0000313" key="15">
    <source>
        <dbReference type="Proteomes" id="UP000586042"/>
    </source>
</evidence>
<evidence type="ECO:0000259" key="12">
    <source>
        <dbReference type="Pfam" id="PF07730"/>
    </source>
</evidence>
<keyword evidence="4" id="KW-0808">Transferase</keyword>
<evidence type="ECO:0000256" key="9">
    <source>
        <dbReference type="SAM" id="MobiDB-lite"/>
    </source>
</evidence>
<protein>
    <recommendedName>
        <fullName evidence="2">histidine kinase</fullName>
        <ecNumber evidence="2">2.7.13.3</ecNumber>
    </recommendedName>
</protein>
<dbReference type="Gene3D" id="3.30.565.10">
    <property type="entry name" value="Histidine kinase-like ATPase, C-terminal domain"/>
    <property type="match status" value="1"/>
</dbReference>
<keyword evidence="6 14" id="KW-0418">Kinase</keyword>
<feature type="domain" description="Signal transduction histidine kinase subgroup 3 dimerisation and phosphoacceptor" evidence="12">
    <location>
        <begin position="203"/>
        <end position="269"/>
    </location>
</feature>
<accession>A0A7Y6M5H4</accession>
<name>A0A7Y6M5H4_9ACTN</name>
<evidence type="ECO:0000256" key="10">
    <source>
        <dbReference type="SAM" id="Phobius"/>
    </source>
</evidence>
<keyword evidence="10" id="KW-0472">Membrane</keyword>
<keyword evidence="10" id="KW-0812">Transmembrane</keyword>
<keyword evidence="8" id="KW-0902">Two-component regulatory system</keyword>
<evidence type="ECO:0000256" key="7">
    <source>
        <dbReference type="ARBA" id="ARBA00022840"/>
    </source>
</evidence>
<keyword evidence="3" id="KW-0597">Phosphoprotein</keyword>
<dbReference type="GO" id="GO:0016020">
    <property type="term" value="C:membrane"/>
    <property type="evidence" value="ECO:0007669"/>
    <property type="project" value="InterPro"/>
</dbReference>
<keyword evidence="7" id="KW-0067">ATP-binding</keyword>
<dbReference type="Pfam" id="PF02518">
    <property type="entry name" value="HATPase_c"/>
    <property type="match status" value="1"/>
</dbReference>
<evidence type="ECO:0000256" key="3">
    <source>
        <dbReference type="ARBA" id="ARBA00022553"/>
    </source>
</evidence>
<dbReference type="Pfam" id="PF23539">
    <property type="entry name" value="DUF7134"/>
    <property type="match status" value="1"/>
</dbReference>
<dbReference type="Proteomes" id="UP000586042">
    <property type="component" value="Unassembled WGS sequence"/>
</dbReference>
<feature type="transmembrane region" description="Helical" evidence="10">
    <location>
        <begin position="158"/>
        <end position="181"/>
    </location>
</feature>
<dbReference type="Gene3D" id="1.20.5.1930">
    <property type="match status" value="1"/>
</dbReference>
<feature type="transmembrane region" description="Helical" evidence="10">
    <location>
        <begin position="57"/>
        <end position="77"/>
    </location>
</feature>
<dbReference type="InterPro" id="IPR036890">
    <property type="entry name" value="HATPase_C_sf"/>
</dbReference>
<feature type="compositionally biased region" description="Polar residues" evidence="9">
    <location>
        <begin position="457"/>
        <end position="475"/>
    </location>
</feature>
<dbReference type="InterPro" id="IPR050482">
    <property type="entry name" value="Sensor_HK_TwoCompSys"/>
</dbReference>
<evidence type="ECO:0000256" key="5">
    <source>
        <dbReference type="ARBA" id="ARBA00022741"/>
    </source>
</evidence>
<keyword evidence="10" id="KW-1133">Transmembrane helix</keyword>
<dbReference type="InterPro" id="IPR055558">
    <property type="entry name" value="DUF7134"/>
</dbReference>
<evidence type="ECO:0000256" key="8">
    <source>
        <dbReference type="ARBA" id="ARBA00023012"/>
    </source>
</evidence>
<dbReference type="GO" id="GO:0046983">
    <property type="term" value="F:protein dimerization activity"/>
    <property type="evidence" value="ECO:0007669"/>
    <property type="project" value="InterPro"/>
</dbReference>
<dbReference type="Pfam" id="PF07730">
    <property type="entry name" value="HisKA_3"/>
    <property type="match status" value="1"/>
</dbReference>
<feature type="compositionally biased region" description="Gly residues" evidence="9">
    <location>
        <begin position="292"/>
        <end position="301"/>
    </location>
</feature>
<dbReference type="EMBL" id="JABWGN010000012">
    <property type="protein sequence ID" value="NUW35808.1"/>
    <property type="molecule type" value="Genomic_DNA"/>
</dbReference>
<dbReference type="InterPro" id="IPR003594">
    <property type="entry name" value="HATPase_dom"/>
</dbReference>
<evidence type="ECO:0000256" key="1">
    <source>
        <dbReference type="ARBA" id="ARBA00000085"/>
    </source>
</evidence>
<feature type="region of interest" description="Disordered" evidence="9">
    <location>
        <begin position="266"/>
        <end position="313"/>
    </location>
</feature>
<evidence type="ECO:0000256" key="4">
    <source>
        <dbReference type="ARBA" id="ARBA00022679"/>
    </source>
</evidence>
<feature type="transmembrane region" description="Helical" evidence="10">
    <location>
        <begin position="33"/>
        <end position="51"/>
    </location>
</feature>
<dbReference type="GO" id="GO:0000155">
    <property type="term" value="F:phosphorelay sensor kinase activity"/>
    <property type="evidence" value="ECO:0007669"/>
    <property type="project" value="InterPro"/>
</dbReference>
<feature type="domain" description="Histidine kinase/HSP90-like ATPase" evidence="11">
    <location>
        <begin position="349"/>
        <end position="444"/>
    </location>
</feature>
<evidence type="ECO:0000313" key="14">
    <source>
        <dbReference type="EMBL" id="NUW35808.1"/>
    </source>
</evidence>
<feature type="transmembrane region" description="Helical" evidence="10">
    <location>
        <begin position="84"/>
        <end position="100"/>
    </location>
</feature>
<reference evidence="14 15" key="1">
    <citation type="submission" date="2020-06" db="EMBL/GenBank/DDBJ databases">
        <title>Nonomuraea sp. SMC257, a novel actinomycete isolated from soil.</title>
        <authorList>
            <person name="Chanama M."/>
        </authorList>
    </citation>
    <scope>NUCLEOTIDE SEQUENCE [LARGE SCALE GENOMIC DNA]</scope>
    <source>
        <strain evidence="14 15">SMC257</strain>
    </source>
</reference>
<gene>
    <name evidence="14" type="ORF">HTZ77_30960</name>
</gene>
<dbReference type="AlphaFoldDB" id="A0A7Y6M5H4"/>
<organism evidence="14 15">
    <name type="scientific">Nonomuraea montanisoli</name>
    <dbReference type="NCBI Taxonomy" id="2741721"/>
    <lineage>
        <taxon>Bacteria</taxon>
        <taxon>Bacillati</taxon>
        <taxon>Actinomycetota</taxon>
        <taxon>Actinomycetes</taxon>
        <taxon>Streptosporangiales</taxon>
        <taxon>Streptosporangiaceae</taxon>
        <taxon>Nonomuraea</taxon>
    </lineage>
</organism>
<keyword evidence="5" id="KW-0547">Nucleotide-binding</keyword>
<dbReference type="PANTHER" id="PTHR24421">
    <property type="entry name" value="NITRATE/NITRITE SENSOR PROTEIN NARX-RELATED"/>
    <property type="match status" value="1"/>
</dbReference>
<dbReference type="CDD" id="cd16917">
    <property type="entry name" value="HATPase_UhpB-NarQ-NarX-like"/>
    <property type="match status" value="1"/>
</dbReference>
<feature type="domain" description="DUF7134" evidence="13">
    <location>
        <begin position="36"/>
        <end position="185"/>
    </location>
</feature>
<dbReference type="PANTHER" id="PTHR24421:SF10">
    <property type="entry name" value="NITRATE_NITRITE SENSOR PROTEIN NARQ"/>
    <property type="match status" value="1"/>
</dbReference>
<evidence type="ECO:0000256" key="2">
    <source>
        <dbReference type="ARBA" id="ARBA00012438"/>
    </source>
</evidence>
<dbReference type="GO" id="GO:0005524">
    <property type="term" value="F:ATP binding"/>
    <property type="evidence" value="ECO:0007669"/>
    <property type="project" value="UniProtKB-KW"/>
</dbReference>
<dbReference type="EC" id="2.7.13.3" evidence="2"/>
<evidence type="ECO:0000259" key="13">
    <source>
        <dbReference type="Pfam" id="PF23539"/>
    </source>
</evidence>
<keyword evidence="15" id="KW-1185">Reference proteome</keyword>
<dbReference type="InterPro" id="IPR011712">
    <property type="entry name" value="Sig_transdc_His_kin_sub3_dim/P"/>
</dbReference>
<sequence length="475" mass="49896">MPGRERVTTIDRVRDRTPRPPLWSRLPRGVRTLLAWCGVAALVPPLYAVTLTDGENLLPVGASHAAFAAAMAVPLAWARRRPGVVLAVVLSGAVAAMVLGAPAQRFWPLFPAADVLVCLLAAARSRRAGLAAAAVALLVQETAYQVDLARHGLRAGAPGFAGLAGLLGLGVAVAWLAGTFVRQRRAYELALRAHAEARTVTEERLRIARELHDMVAHSIGVIAIQAGAGARVIDDSPERAREALEAIEATGRQTLKGLRHLLGVLRAPEDGHPGAPGSRHPGVPGRDHPGPSEGGRPGPSEGGRRGGAAFPAGLDDLDRLVRTTTAAGLRVDVRRRGEPRPLPAAVDRSAFRIIQESVTNVLRHAGADHCRVVIDHGEEDLRIEVVDDGPATARSAARPAVVREGGGGHGITGMRERVALLDGDFDAGPRPGGGFRVTARLPLADEPDPRSRGQKTFFRNGSSAAAVRSGNSDIG</sequence>
<comment type="catalytic activity">
    <reaction evidence="1">
        <text>ATP + protein L-histidine = ADP + protein N-phospho-L-histidine.</text>
        <dbReference type="EC" id="2.7.13.3"/>
    </reaction>
</comment>
<comment type="caution">
    <text evidence="14">The sequence shown here is derived from an EMBL/GenBank/DDBJ whole genome shotgun (WGS) entry which is preliminary data.</text>
</comment>
<evidence type="ECO:0000256" key="6">
    <source>
        <dbReference type="ARBA" id="ARBA00022777"/>
    </source>
</evidence>
<feature type="region of interest" description="Disordered" evidence="9">
    <location>
        <begin position="431"/>
        <end position="475"/>
    </location>
</feature>